<gene>
    <name evidence="3" type="primary">LOC115877816</name>
</gene>
<dbReference type="OrthoDB" id="7696867at2759"/>
<name>A0A6J2XH11_SITOR</name>
<protein>
    <submittedName>
        <fullName evidence="3">Uncharacterized protein LOC115877816</fullName>
    </submittedName>
</protein>
<dbReference type="InParanoid" id="A0A6J2XH11"/>
<dbReference type="AlphaFoldDB" id="A0A6J2XH11"/>
<dbReference type="RefSeq" id="XP_030750004.1">
    <property type="nucleotide sequence ID" value="XM_030894144.1"/>
</dbReference>
<keyword evidence="2" id="KW-1185">Reference proteome</keyword>
<keyword evidence="1" id="KW-0175">Coiled coil</keyword>
<dbReference type="GeneID" id="115877816"/>
<reference evidence="3" key="1">
    <citation type="submission" date="2025-08" db="UniProtKB">
        <authorList>
            <consortium name="RefSeq"/>
        </authorList>
    </citation>
    <scope>IDENTIFICATION</scope>
    <source>
        <tissue evidence="3">Gonads</tissue>
    </source>
</reference>
<evidence type="ECO:0000313" key="3">
    <source>
        <dbReference type="RefSeq" id="XP_030750004.1"/>
    </source>
</evidence>
<organism evidence="2 3">
    <name type="scientific">Sitophilus oryzae</name>
    <name type="common">Rice weevil</name>
    <name type="synonym">Curculio oryzae</name>
    <dbReference type="NCBI Taxonomy" id="7048"/>
    <lineage>
        <taxon>Eukaryota</taxon>
        <taxon>Metazoa</taxon>
        <taxon>Ecdysozoa</taxon>
        <taxon>Arthropoda</taxon>
        <taxon>Hexapoda</taxon>
        <taxon>Insecta</taxon>
        <taxon>Pterygota</taxon>
        <taxon>Neoptera</taxon>
        <taxon>Endopterygota</taxon>
        <taxon>Coleoptera</taxon>
        <taxon>Polyphaga</taxon>
        <taxon>Cucujiformia</taxon>
        <taxon>Curculionidae</taxon>
        <taxon>Dryophthorinae</taxon>
        <taxon>Sitophilus</taxon>
    </lineage>
</organism>
<evidence type="ECO:0000256" key="1">
    <source>
        <dbReference type="SAM" id="Coils"/>
    </source>
</evidence>
<accession>A0A6J2XH11</accession>
<proteinExistence type="predicted"/>
<sequence>MSDAVEITVDNDISSKLSQNLQVQEQEVNDCTEFLKIAYRRYRKYKIILESVKECLEDDSVLDDNLKKKIKNIICSAQLSEIRLNQNAVDSYLANEPVLGVSLTSSELTYSEGSELEKCMKSKLDNKYHTVKNSFSSLLGKTSMNTDQRDSDNLLDVCFGDLELIEFKRKLISEQECYITHQLQLLELLEELKCIRLENVPQFTEKKLAECTLRSKINYLKSLLATEKCKVDIFMETSYSLQAYTELIKDIKGQQEELKEDIRRLNNLKKQYAHVSCMEYDEIHKSYVHYKAALDKKKKMYEYINAKT</sequence>
<feature type="coiled-coil region" evidence="1">
    <location>
        <begin position="241"/>
        <end position="275"/>
    </location>
</feature>
<dbReference type="KEGG" id="soy:115877816"/>
<dbReference type="Proteomes" id="UP000504635">
    <property type="component" value="Unplaced"/>
</dbReference>
<evidence type="ECO:0000313" key="2">
    <source>
        <dbReference type="Proteomes" id="UP000504635"/>
    </source>
</evidence>